<dbReference type="Proteomes" id="UP000653305">
    <property type="component" value="Unassembled WGS sequence"/>
</dbReference>
<dbReference type="InterPro" id="IPR003245">
    <property type="entry name" value="Phytocyanin_dom"/>
</dbReference>
<dbReference type="PANTHER" id="PTHR33021">
    <property type="entry name" value="BLUE COPPER PROTEIN"/>
    <property type="match status" value="1"/>
</dbReference>
<evidence type="ECO:0000256" key="10">
    <source>
        <dbReference type="ARBA" id="ARBA00023157"/>
    </source>
</evidence>
<feature type="chain" id="PRO_5032284435" evidence="12">
    <location>
        <begin position="22"/>
        <end position="165"/>
    </location>
</feature>
<accession>A0A830BQT1</accession>
<proteinExistence type="predicted"/>
<dbReference type="FunFam" id="2.60.40.420:FF:000067">
    <property type="entry name" value="Cupredoxin superfamily protein"/>
    <property type="match status" value="1"/>
</dbReference>
<evidence type="ECO:0000256" key="2">
    <source>
        <dbReference type="ARBA" id="ARBA00022448"/>
    </source>
</evidence>
<dbReference type="CDD" id="cd04216">
    <property type="entry name" value="Phytocyanin"/>
    <property type="match status" value="1"/>
</dbReference>
<dbReference type="GO" id="GO:0046872">
    <property type="term" value="F:metal ion binding"/>
    <property type="evidence" value="ECO:0007669"/>
    <property type="project" value="UniProtKB-KW"/>
</dbReference>
<dbReference type="InterPro" id="IPR039391">
    <property type="entry name" value="Phytocyanin-like"/>
</dbReference>
<evidence type="ECO:0000313" key="15">
    <source>
        <dbReference type="Proteomes" id="UP000653305"/>
    </source>
</evidence>
<reference evidence="14" key="1">
    <citation type="submission" date="2020-07" db="EMBL/GenBank/DDBJ databases">
        <title>Ethylene signaling mediates host invasion by parasitic plants.</title>
        <authorList>
            <person name="Yoshida S."/>
        </authorList>
    </citation>
    <scope>NUCLEOTIDE SEQUENCE</scope>
    <source>
        <strain evidence="14">Okayama</strain>
    </source>
</reference>
<organism evidence="14 15">
    <name type="scientific">Phtheirospermum japonicum</name>
    <dbReference type="NCBI Taxonomy" id="374723"/>
    <lineage>
        <taxon>Eukaryota</taxon>
        <taxon>Viridiplantae</taxon>
        <taxon>Streptophyta</taxon>
        <taxon>Embryophyta</taxon>
        <taxon>Tracheophyta</taxon>
        <taxon>Spermatophyta</taxon>
        <taxon>Magnoliopsida</taxon>
        <taxon>eudicotyledons</taxon>
        <taxon>Gunneridae</taxon>
        <taxon>Pentapetalae</taxon>
        <taxon>asterids</taxon>
        <taxon>lamiids</taxon>
        <taxon>Lamiales</taxon>
        <taxon>Orobanchaceae</taxon>
        <taxon>Orobanchaceae incertae sedis</taxon>
        <taxon>Phtheirospermum</taxon>
    </lineage>
</organism>
<feature type="domain" description="Phytocyanin" evidence="13">
    <location>
        <begin position="22"/>
        <end position="122"/>
    </location>
</feature>
<evidence type="ECO:0000256" key="8">
    <source>
        <dbReference type="ARBA" id="ARBA00023008"/>
    </source>
</evidence>
<dbReference type="PANTHER" id="PTHR33021:SF533">
    <property type="entry name" value="PHYTOCYANIN DOMAIN-CONTAINING PROTEIN"/>
    <property type="match status" value="1"/>
</dbReference>
<protein>
    <submittedName>
        <fullName evidence="14">Blue copper protein</fullName>
    </submittedName>
</protein>
<keyword evidence="15" id="KW-1185">Reference proteome</keyword>
<dbReference type="Gene3D" id="2.60.40.420">
    <property type="entry name" value="Cupredoxins - blue copper proteins"/>
    <property type="match status" value="1"/>
</dbReference>
<dbReference type="EMBL" id="BMAC01000125">
    <property type="protein sequence ID" value="GFP86473.1"/>
    <property type="molecule type" value="Genomic_DNA"/>
</dbReference>
<sequence length="165" mass="17592">MASRILLITMLVAALVAPSLATNYVVGDDVGWRLGVNYSAWAEGKDFRVGDTLVFMYYPGAHNVMMVNGTDFRKCASSDVSAVPFTSGSDVIHLTTPGRKGYICTIGDHCSEGMKLVITVSSAADGPLPAPFPGSTSSADQVSPFKSCVWMIAFMAAFKLIINRT</sequence>
<dbReference type="GO" id="GO:0005886">
    <property type="term" value="C:plasma membrane"/>
    <property type="evidence" value="ECO:0007669"/>
    <property type="project" value="TreeGrafter"/>
</dbReference>
<keyword evidence="7" id="KW-1133">Transmembrane helix</keyword>
<dbReference type="GO" id="GO:0009055">
    <property type="term" value="F:electron transfer activity"/>
    <property type="evidence" value="ECO:0007669"/>
    <property type="project" value="InterPro"/>
</dbReference>
<keyword evidence="9" id="KW-0472">Membrane</keyword>
<dbReference type="Pfam" id="PF02298">
    <property type="entry name" value="Cu_bind_like"/>
    <property type="match status" value="1"/>
</dbReference>
<name>A0A830BQT1_9LAMI</name>
<evidence type="ECO:0000256" key="1">
    <source>
        <dbReference type="ARBA" id="ARBA00004479"/>
    </source>
</evidence>
<keyword evidence="10" id="KW-1015">Disulfide bond</keyword>
<evidence type="ECO:0000256" key="11">
    <source>
        <dbReference type="ARBA" id="ARBA00023180"/>
    </source>
</evidence>
<evidence type="ECO:0000256" key="4">
    <source>
        <dbReference type="ARBA" id="ARBA00022723"/>
    </source>
</evidence>
<dbReference type="PROSITE" id="PS51485">
    <property type="entry name" value="PHYTOCYANIN"/>
    <property type="match status" value="1"/>
</dbReference>
<evidence type="ECO:0000256" key="9">
    <source>
        <dbReference type="ARBA" id="ARBA00023136"/>
    </source>
</evidence>
<keyword evidence="5 12" id="KW-0732">Signal</keyword>
<feature type="signal peptide" evidence="12">
    <location>
        <begin position="1"/>
        <end position="21"/>
    </location>
</feature>
<dbReference type="GO" id="GO:0009610">
    <property type="term" value="P:response to symbiotic fungus"/>
    <property type="evidence" value="ECO:0007669"/>
    <property type="project" value="UniProtKB-ARBA"/>
</dbReference>
<keyword evidence="6" id="KW-0249">Electron transport</keyword>
<dbReference type="AlphaFoldDB" id="A0A830BQT1"/>
<evidence type="ECO:0000256" key="12">
    <source>
        <dbReference type="SAM" id="SignalP"/>
    </source>
</evidence>
<dbReference type="InterPro" id="IPR008972">
    <property type="entry name" value="Cupredoxin"/>
</dbReference>
<keyword evidence="11" id="KW-0325">Glycoprotein</keyword>
<comment type="subcellular location">
    <subcellularLocation>
        <location evidence="1">Membrane</location>
        <topology evidence="1">Single-pass type I membrane protein</topology>
    </subcellularLocation>
</comment>
<keyword evidence="3" id="KW-0812">Transmembrane</keyword>
<dbReference type="OrthoDB" id="912310at2759"/>
<evidence type="ECO:0000256" key="6">
    <source>
        <dbReference type="ARBA" id="ARBA00022982"/>
    </source>
</evidence>
<evidence type="ECO:0000256" key="5">
    <source>
        <dbReference type="ARBA" id="ARBA00022729"/>
    </source>
</evidence>
<keyword evidence="2" id="KW-0813">Transport</keyword>
<evidence type="ECO:0000256" key="3">
    <source>
        <dbReference type="ARBA" id="ARBA00022692"/>
    </source>
</evidence>
<evidence type="ECO:0000259" key="13">
    <source>
        <dbReference type="PROSITE" id="PS51485"/>
    </source>
</evidence>
<gene>
    <name evidence="14" type="ORF">PHJA_000791100</name>
</gene>
<keyword evidence="8" id="KW-0186">Copper</keyword>
<evidence type="ECO:0000313" key="14">
    <source>
        <dbReference type="EMBL" id="GFP86473.1"/>
    </source>
</evidence>
<keyword evidence="4" id="KW-0479">Metal-binding</keyword>
<comment type="caution">
    <text evidence="14">The sequence shown here is derived from an EMBL/GenBank/DDBJ whole genome shotgun (WGS) entry which is preliminary data.</text>
</comment>
<evidence type="ECO:0000256" key="7">
    <source>
        <dbReference type="ARBA" id="ARBA00022989"/>
    </source>
</evidence>
<dbReference type="SUPFAM" id="SSF49503">
    <property type="entry name" value="Cupredoxins"/>
    <property type="match status" value="1"/>
</dbReference>